<dbReference type="Proteomes" id="UP000245768">
    <property type="component" value="Unassembled WGS sequence"/>
</dbReference>
<name>A0A316Z0H2_9BASI</name>
<feature type="compositionally biased region" description="Polar residues" evidence="1">
    <location>
        <begin position="24"/>
        <end position="33"/>
    </location>
</feature>
<evidence type="ECO:0000256" key="1">
    <source>
        <dbReference type="SAM" id="MobiDB-lite"/>
    </source>
</evidence>
<sequence>MSGPPKKPHNLPPLSKDAFAPSPDQGSTANNRPSLVRLVVSGSAGPKAVDALAQGWKKNGFGSGKNETQLSGIVYELARADKPEPALEAFGVSNEAPNNIPLTLVHPLTVASGQLLPQLPAKDTAPPHAYIAFALPTITSAASLEGDNEAKWLAFLREASERNLTLELALPDPRTTSGKGTDEEAEKIREALERVLGKAWDEEVERNKKEGEESGPNTKGLRIILDALAAPPLSTNSSQLLRSQDLQNWSDFISVSLKTQV</sequence>
<dbReference type="GeneID" id="37044748"/>
<dbReference type="RefSeq" id="XP_025380793.1">
    <property type="nucleotide sequence ID" value="XM_025522832.1"/>
</dbReference>
<organism evidence="2 3">
    <name type="scientific">Acaromyces ingoldii</name>
    <dbReference type="NCBI Taxonomy" id="215250"/>
    <lineage>
        <taxon>Eukaryota</taxon>
        <taxon>Fungi</taxon>
        <taxon>Dikarya</taxon>
        <taxon>Basidiomycota</taxon>
        <taxon>Ustilaginomycotina</taxon>
        <taxon>Exobasidiomycetes</taxon>
        <taxon>Exobasidiales</taxon>
        <taxon>Cryptobasidiaceae</taxon>
        <taxon>Acaromyces</taxon>
    </lineage>
</organism>
<keyword evidence="3" id="KW-1185">Reference proteome</keyword>
<dbReference type="STRING" id="215250.A0A316Z0H2"/>
<dbReference type="AlphaFoldDB" id="A0A316Z0H2"/>
<dbReference type="OrthoDB" id="2135488at2759"/>
<evidence type="ECO:0000313" key="3">
    <source>
        <dbReference type="Proteomes" id="UP000245768"/>
    </source>
</evidence>
<dbReference type="EMBL" id="KZ819634">
    <property type="protein sequence ID" value="PWN93595.1"/>
    <property type="molecule type" value="Genomic_DNA"/>
</dbReference>
<protein>
    <submittedName>
        <fullName evidence="2">Uncharacterized protein</fullName>
    </submittedName>
</protein>
<reference evidence="2" key="1">
    <citation type="journal article" date="2018" name="Mol. Biol. Evol.">
        <title>Broad Genomic Sampling Reveals a Smut Pathogenic Ancestry of the Fungal Clade Ustilaginomycotina.</title>
        <authorList>
            <person name="Kijpornyongpan T."/>
            <person name="Mondo S.J."/>
            <person name="Barry K."/>
            <person name="Sandor L."/>
            <person name="Lee J."/>
            <person name="Lipzen A."/>
            <person name="Pangilinan J."/>
            <person name="LaButti K."/>
            <person name="Hainaut M."/>
            <person name="Henrissat B."/>
            <person name="Grigoriev I.V."/>
            <person name="Spatafora J.W."/>
            <person name="Aime M.C."/>
        </authorList>
    </citation>
    <scope>NUCLEOTIDE SEQUENCE [LARGE SCALE GENOMIC DNA]</scope>
    <source>
        <strain evidence="2">MCA 4198</strain>
    </source>
</reference>
<gene>
    <name evidence="2" type="ORF">FA10DRAFT_26965</name>
</gene>
<accession>A0A316Z0H2</accession>
<evidence type="ECO:0000313" key="2">
    <source>
        <dbReference type="EMBL" id="PWN93595.1"/>
    </source>
</evidence>
<dbReference type="InParanoid" id="A0A316Z0H2"/>
<proteinExistence type="predicted"/>
<feature type="region of interest" description="Disordered" evidence="1">
    <location>
        <begin position="1"/>
        <end position="34"/>
    </location>
</feature>